<dbReference type="Proteomes" id="UP000009168">
    <property type="component" value="Unassembled WGS sequence"/>
</dbReference>
<dbReference type="GeneID" id="7826982"/>
<evidence type="ECO:0000313" key="2">
    <source>
        <dbReference type="Proteomes" id="UP000009168"/>
    </source>
</evidence>
<dbReference type="RefSeq" id="XP_001015289.3">
    <property type="nucleotide sequence ID" value="XM_001015289.3"/>
</dbReference>
<dbReference type="InParanoid" id="I7M7P5"/>
<reference evidence="2" key="1">
    <citation type="journal article" date="2006" name="PLoS Biol.">
        <title>Macronuclear genome sequence of the ciliate Tetrahymena thermophila, a model eukaryote.</title>
        <authorList>
            <person name="Eisen J.A."/>
            <person name="Coyne R.S."/>
            <person name="Wu M."/>
            <person name="Wu D."/>
            <person name="Thiagarajan M."/>
            <person name="Wortman J.R."/>
            <person name="Badger J.H."/>
            <person name="Ren Q."/>
            <person name="Amedeo P."/>
            <person name="Jones K.M."/>
            <person name="Tallon L.J."/>
            <person name="Delcher A.L."/>
            <person name="Salzberg S.L."/>
            <person name="Silva J.C."/>
            <person name="Haas B.J."/>
            <person name="Majoros W.H."/>
            <person name="Farzad M."/>
            <person name="Carlton J.M."/>
            <person name="Smith R.K. Jr."/>
            <person name="Garg J."/>
            <person name="Pearlman R.E."/>
            <person name="Karrer K.M."/>
            <person name="Sun L."/>
            <person name="Manning G."/>
            <person name="Elde N.C."/>
            <person name="Turkewitz A.P."/>
            <person name="Asai D.J."/>
            <person name="Wilkes D.E."/>
            <person name="Wang Y."/>
            <person name="Cai H."/>
            <person name="Collins K."/>
            <person name="Stewart B.A."/>
            <person name="Lee S.R."/>
            <person name="Wilamowska K."/>
            <person name="Weinberg Z."/>
            <person name="Ruzzo W.L."/>
            <person name="Wloga D."/>
            <person name="Gaertig J."/>
            <person name="Frankel J."/>
            <person name="Tsao C.-C."/>
            <person name="Gorovsky M.A."/>
            <person name="Keeling P.J."/>
            <person name="Waller R.F."/>
            <person name="Patron N.J."/>
            <person name="Cherry J.M."/>
            <person name="Stover N.A."/>
            <person name="Krieger C.J."/>
            <person name="del Toro C."/>
            <person name="Ryder H.F."/>
            <person name="Williamson S.C."/>
            <person name="Barbeau R.A."/>
            <person name="Hamilton E.P."/>
            <person name="Orias E."/>
        </authorList>
    </citation>
    <scope>NUCLEOTIDE SEQUENCE [LARGE SCALE GENOMIC DNA]</scope>
    <source>
        <strain evidence="2">SB210</strain>
    </source>
</reference>
<dbReference type="KEGG" id="tet:TTHERM_00519750"/>
<protein>
    <submittedName>
        <fullName evidence="1">Uncharacterized protein</fullName>
    </submittedName>
</protein>
<accession>I7M7P5</accession>
<organism evidence="1 2">
    <name type="scientific">Tetrahymena thermophila (strain SB210)</name>
    <dbReference type="NCBI Taxonomy" id="312017"/>
    <lineage>
        <taxon>Eukaryota</taxon>
        <taxon>Sar</taxon>
        <taxon>Alveolata</taxon>
        <taxon>Ciliophora</taxon>
        <taxon>Intramacronucleata</taxon>
        <taxon>Oligohymenophorea</taxon>
        <taxon>Hymenostomatida</taxon>
        <taxon>Tetrahymenina</taxon>
        <taxon>Tetrahymenidae</taxon>
        <taxon>Tetrahymena</taxon>
    </lineage>
</organism>
<dbReference type="EMBL" id="GG662708">
    <property type="protein sequence ID" value="EAR95044.3"/>
    <property type="molecule type" value="Genomic_DNA"/>
</dbReference>
<dbReference type="HOGENOM" id="CLU_418300_0_0_1"/>
<dbReference type="AlphaFoldDB" id="I7M7P5"/>
<gene>
    <name evidence="1" type="ORF">TTHERM_00519750</name>
</gene>
<sequence length="656" mass="76103">MNNNDLNDSISSYSEGTPIVNKIDQNFDLLGQFNLNSVASSHKIERRQSKLDNEVQAFHSQKTIKYEKKQTLKIANEETLILPNSQKPIRLYTIFEQDKIKNTESQDQSIVLKEINELRLSKFAKSQINGYDCNHQIALHPSLQLNKDKRSFSGDIVKYKSLIQDLDDKYRQQQQQDQMPTIMIAQAVSQPNLNGSNARRSSQINIFPRKKQKESLLAQKFIVMRQQRKKKKQAKKLRRKSCTCHECGGPATAYQIKHNDMDIQSAMARKVQLANMVIQNFKSQAIDSKNLKLRKEKQLSVLKAALDKTFFEQSDNQGQNELKLSDSLQQFQQEQAKYERLERGNSKGRTNIRMTCIGDCSPDKNTPASKMTDQDYKERLTQTDLDNYKFNRNKSNYSRPQENIKKMRQTMIQYNIIESLTNIHDESSQQTNRKQMFKNNTLSMSLKNLTIPEKQSPEKKQFPYKLQQRNSQNSILKQLPPKIILRKDLQNLFFKQSVPFEKLIDGIEQTAHEDTLKSQRFNLQAHSNRNIPKSSIDLSSTTQQFFQSVILQRQTKTNTHSQSDLTLKSALTSSSSKYNTNIPSPAKLKNTPVKSNEKNFFHNQNGLEQHNLFFNKDQHTKPQMINPYTKNRMTPLRSRSPQVLPQLQFLSVSTQK</sequence>
<proteinExistence type="predicted"/>
<evidence type="ECO:0000313" key="1">
    <source>
        <dbReference type="EMBL" id="EAR95044.3"/>
    </source>
</evidence>
<keyword evidence="2" id="KW-1185">Reference proteome</keyword>
<name>I7M7P5_TETTS</name>